<comment type="caution">
    <text evidence="1">The sequence shown here is derived from an EMBL/GenBank/DDBJ whole genome shotgun (WGS) entry which is preliminary data.</text>
</comment>
<accession>A0A0T6DRF9</accession>
<name>A0A0T6DRF9_9GAMM</name>
<dbReference type="Pfam" id="PF17346">
    <property type="entry name" value="DUF5376"/>
    <property type="match status" value="1"/>
</dbReference>
<sequence length="117" mass="13867">MSMAFYYFKNDEWDRLIPSCRPLNNSNEMRMLSYYLSELDIESSENMLDNLRNNILDISSETWQVVIDGENVTICSIYDEKNNDFKATVKKGVFEKLIVAWVDFLRQDYSLEIKIDL</sequence>
<dbReference type="EMBL" id="LNDJ01000074">
    <property type="protein sequence ID" value="KRU22248.1"/>
    <property type="molecule type" value="Genomic_DNA"/>
</dbReference>
<evidence type="ECO:0000313" key="2">
    <source>
        <dbReference type="Proteomes" id="UP000051202"/>
    </source>
</evidence>
<proteinExistence type="predicted"/>
<dbReference type="AlphaFoldDB" id="A0A0T6DRF9"/>
<dbReference type="RefSeq" id="WP_058024965.1">
    <property type="nucleotide sequence ID" value="NZ_LNDJ01000074.1"/>
</dbReference>
<keyword evidence="2" id="KW-1185">Reference proteome</keyword>
<dbReference type="InterPro" id="IPR035416">
    <property type="entry name" value="DUF5376"/>
</dbReference>
<protein>
    <submittedName>
        <fullName evidence="1">Uncharacterized protein</fullName>
    </submittedName>
</protein>
<dbReference type="Proteomes" id="UP000051202">
    <property type="component" value="Unassembled WGS sequence"/>
</dbReference>
<evidence type="ECO:0000313" key="1">
    <source>
        <dbReference type="EMBL" id="KRU22248.1"/>
    </source>
</evidence>
<organism evidence="1 2">
    <name type="scientific">Psychrobacter piscatorii</name>
    <dbReference type="NCBI Taxonomy" id="554343"/>
    <lineage>
        <taxon>Bacteria</taxon>
        <taxon>Pseudomonadati</taxon>
        <taxon>Pseudomonadota</taxon>
        <taxon>Gammaproteobacteria</taxon>
        <taxon>Moraxellales</taxon>
        <taxon>Moraxellaceae</taxon>
        <taxon>Psychrobacter</taxon>
    </lineage>
</organism>
<gene>
    <name evidence="1" type="ORF">AS194_01750</name>
</gene>
<reference evidence="1 2" key="1">
    <citation type="submission" date="2015-11" db="EMBL/GenBank/DDBJ databases">
        <title>Permanent draft genome of Psychrobacter piscatorii LQ58.</title>
        <authorList>
            <person name="Zhou M."/>
            <person name="Dong B."/>
            <person name="Liu Q."/>
        </authorList>
    </citation>
    <scope>NUCLEOTIDE SEQUENCE [LARGE SCALE GENOMIC DNA]</scope>
    <source>
        <strain evidence="1 2">LQ58</strain>
    </source>
</reference>